<dbReference type="SUPFAM" id="SSF50182">
    <property type="entry name" value="Sm-like ribonucleoproteins"/>
    <property type="match status" value="1"/>
</dbReference>
<keyword evidence="4" id="KW-1185">Reference proteome</keyword>
<dbReference type="GO" id="GO:0005683">
    <property type="term" value="C:U7 snRNP"/>
    <property type="evidence" value="ECO:0007669"/>
    <property type="project" value="TreeGrafter"/>
</dbReference>
<evidence type="ECO:0000259" key="2">
    <source>
        <dbReference type="SMART" id="SM00651"/>
    </source>
</evidence>
<feature type="domain" description="Sm" evidence="2">
    <location>
        <begin position="109"/>
        <end position="195"/>
    </location>
</feature>
<name>A0AB34JV03_PRYPA</name>
<dbReference type="InterPro" id="IPR010920">
    <property type="entry name" value="LSM_dom_sf"/>
</dbReference>
<dbReference type="Proteomes" id="UP001515480">
    <property type="component" value="Unassembled WGS sequence"/>
</dbReference>
<dbReference type="GO" id="GO:0071209">
    <property type="term" value="F:U7 snRNA binding"/>
    <property type="evidence" value="ECO:0007669"/>
    <property type="project" value="InterPro"/>
</dbReference>
<organism evidence="3 4">
    <name type="scientific">Prymnesium parvum</name>
    <name type="common">Toxic golden alga</name>
    <dbReference type="NCBI Taxonomy" id="97485"/>
    <lineage>
        <taxon>Eukaryota</taxon>
        <taxon>Haptista</taxon>
        <taxon>Haptophyta</taxon>
        <taxon>Prymnesiophyceae</taxon>
        <taxon>Prymnesiales</taxon>
        <taxon>Prymnesiaceae</taxon>
        <taxon>Prymnesium</taxon>
    </lineage>
</organism>
<accession>A0AB34JV03</accession>
<feature type="region of interest" description="Disordered" evidence="1">
    <location>
        <begin position="65"/>
        <end position="94"/>
    </location>
</feature>
<dbReference type="Pfam" id="PF01423">
    <property type="entry name" value="LSM"/>
    <property type="match status" value="1"/>
</dbReference>
<evidence type="ECO:0000313" key="3">
    <source>
        <dbReference type="EMBL" id="KAL1524259.1"/>
    </source>
</evidence>
<proteinExistence type="predicted"/>
<dbReference type="InterPro" id="IPR039267">
    <property type="entry name" value="Lsm11"/>
</dbReference>
<comment type="caution">
    <text evidence="3">The sequence shown here is derived from an EMBL/GenBank/DDBJ whole genome shotgun (WGS) entry which is preliminary data.</text>
</comment>
<dbReference type="AlphaFoldDB" id="A0AB34JV03"/>
<protein>
    <recommendedName>
        <fullName evidence="2">Sm domain-containing protein</fullName>
    </recommendedName>
</protein>
<dbReference type="PANTHER" id="PTHR21415">
    <property type="entry name" value="U7 SNRNA-ASSOCIATED SM-LIKE PROTEIN LSM11"/>
    <property type="match status" value="1"/>
</dbReference>
<gene>
    <name evidence="3" type="ORF">AB1Y20_019162</name>
</gene>
<dbReference type="EMBL" id="JBGBPQ010000005">
    <property type="protein sequence ID" value="KAL1524259.1"/>
    <property type="molecule type" value="Genomic_DNA"/>
</dbReference>
<dbReference type="InterPro" id="IPR001163">
    <property type="entry name" value="Sm_dom_euk/arc"/>
</dbReference>
<reference evidence="3 4" key="1">
    <citation type="journal article" date="2024" name="Science">
        <title>Giant polyketide synthase enzymes in the biosynthesis of giant marine polyether toxins.</title>
        <authorList>
            <person name="Fallon T.R."/>
            <person name="Shende V.V."/>
            <person name="Wierzbicki I.H."/>
            <person name="Pendleton A.L."/>
            <person name="Watervoot N.F."/>
            <person name="Auber R.P."/>
            <person name="Gonzalez D.J."/>
            <person name="Wisecaver J.H."/>
            <person name="Moore B.S."/>
        </authorList>
    </citation>
    <scope>NUCLEOTIDE SEQUENCE [LARGE SCALE GENOMIC DNA]</scope>
    <source>
        <strain evidence="3 4">12B1</strain>
    </source>
</reference>
<sequence length="240" mass="26548">MQRNPRLNFLSPDFDPEEALSTTDHIVLPFPSVPLLDNLAQCRRLLPPSSSAAVKVELHLKPGSKHAEAARLASSDGHSTSHAAESSQTEARPSLAHQWANSFKEGPLSMLRALQRQHVRVVVRRQHGVRSVCEGRLALFDRHLNLVLLRVTESAVIQPEPIRQDESTPWPEAIWERRSIGQLLIRGDCVVCISAALKAPQPGPAKEALRRIAQDAARRAIFERIAFSEQDARPTSSTGP</sequence>
<evidence type="ECO:0000313" key="4">
    <source>
        <dbReference type="Proteomes" id="UP001515480"/>
    </source>
</evidence>
<dbReference type="Gene3D" id="2.30.30.100">
    <property type="match status" value="1"/>
</dbReference>
<evidence type="ECO:0000256" key="1">
    <source>
        <dbReference type="SAM" id="MobiDB-lite"/>
    </source>
</evidence>
<dbReference type="PANTHER" id="PTHR21415:SF1">
    <property type="entry name" value="U7 SNRNA-ASSOCIATED SM-LIKE PROTEIN LSM11"/>
    <property type="match status" value="1"/>
</dbReference>
<feature type="compositionally biased region" description="Polar residues" evidence="1">
    <location>
        <begin position="76"/>
        <end position="91"/>
    </location>
</feature>
<dbReference type="GO" id="GO:0006398">
    <property type="term" value="P:mRNA 3'-end processing by stem-loop binding and cleavage"/>
    <property type="evidence" value="ECO:0007669"/>
    <property type="project" value="TreeGrafter"/>
</dbReference>
<dbReference type="SMART" id="SM00651">
    <property type="entry name" value="Sm"/>
    <property type="match status" value="1"/>
</dbReference>